<feature type="signal peptide" evidence="2">
    <location>
        <begin position="1"/>
        <end position="36"/>
    </location>
</feature>
<comment type="caution">
    <text evidence="3">The sequence shown here is derived from an EMBL/GenBank/DDBJ whole genome shotgun (WGS) entry which is preliminary data.</text>
</comment>
<dbReference type="PROSITE" id="PS51257">
    <property type="entry name" value="PROKAR_LIPOPROTEIN"/>
    <property type="match status" value="1"/>
</dbReference>
<evidence type="ECO:0000256" key="1">
    <source>
        <dbReference type="SAM" id="MobiDB-lite"/>
    </source>
</evidence>
<dbReference type="RefSeq" id="WP_106297648.1">
    <property type="nucleotide sequence ID" value="NZ_PVTI01000013.1"/>
</dbReference>
<feature type="chain" id="PRO_5039048540" description="SurA-like protein" evidence="2">
    <location>
        <begin position="37"/>
        <end position="185"/>
    </location>
</feature>
<evidence type="ECO:0000256" key="2">
    <source>
        <dbReference type="SAM" id="SignalP"/>
    </source>
</evidence>
<organism evidence="3 4">
    <name type="scientific">Knoellia remsis</name>
    <dbReference type="NCBI Taxonomy" id="407159"/>
    <lineage>
        <taxon>Bacteria</taxon>
        <taxon>Bacillati</taxon>
        <taxon>Actinomycetota</taxon>
        <taxon>Actinomycetes</taxon>
        <taxon>Micrococcales</taxon>
        <taxon>Intrasporangiaceae</taxon>
        <taxon>Knoellia</taxon>
    </lineage>
</organism>
<gene>
    <name evidence="3" type="ORF">BCF74_11340</name>
</gene>
<sequence length="185" mass="19455">MAVRASKPSKAFKAPYAALALAGALTLGACSGTTSAQTAAKVDGRVITNEQVQVATDQINTAFEGQMQQPLTPSTTLSLLIQAPYMIEAAKKAGQPQSESAARAQLAQLQETPAPETVQLVQADLSRMKLTQESGQALVETLRGLDVSVNPRYGEYDPANLAVTPDTPNWIVPSESPSPQLAPPQ</sequence>
<evidence type="ECO:0000313" key="3">
    <source>
        <dbReference type="EMBL" id="PRY58117.1"/>
    </source>
</evidence>
<protein>
    <recommendedName>
        <fullName evidence="5">SurA-like protein</fullName>
    </recommendedName>
</protein>
<accession>A0A2T0UJV9</accession>
<reference evidence="3 4" key="1">
    <citation type="submission" date="2018-03" db="EMBL/GenBank/DDBJ databases">
        <title>Genomic Encyclopedia of Archaeal and Bacterial Type Strains, Phase II (KMG-II): from individual species to whole genera.</title>
        <authorList>
            <person name="Goeker M."/>
        </authorList>
    </citation>
    <scope>NUCLEOTIDE SEQUENCE [LARGE SCALE GENOMIC DNA]</scope>
    <source>
        <strain evidence="3 4">ATCC BAA-1496</strain>
    </source>
</reference>
<dbReference type="AlphaFoldDB" id="A0A2T0UJV9"/>
<evidence type="ECO:0000313" key="4">
    <source>
        <dbReference type="Proteomes" id="UP000237822"/>
    </source>
</evidence>
<feature type="region of interest" description="Disordered" evidence="1">
    <location>
        <begin position="166"/>
        <end position="185"/>
    </location>
</feature>
<proteinExistence type="predicted"/>
<dbReference type="Proteomes" id="UP000237822">
    <property type="component" value="Unassembled WGS sequence"/>
</dbReference>
<name>A0A2T0UJV9_9MICO</name>
<dbReference type="OrthoDB" id="5147169at2"/>
<keyword evidence="2" id="KW-0732">Signal</keyword>
<dbReference type="EMBL" id="PVTI01000013">
    <property type="protein sequence ID" value="PRY58117.1"/>
    <property type="molecule type" value="Genomic_DNA"/>
</dbReference>
<keyword evidence="4" id="KW-1185">Reference proteome</keyword>
<evidence type="ECO:0008006" key="5">
    <source>
        <dbReference type="Google" id="ProtNLM"/>
    </source>
</evidence>